<dbReference type="PANTHER" id="PTHR11559">
    <property type="entry name" value="CARBOXYLESTERASE"/>
    <property type="match status" value="1"/>
</dbReference>
<evidence type="ECO:0000313" key="5">
    <source>
        <dbReference type="EMBL" id="RDX42818.1"/>
    </source>
</evidence>
<dbReference type="Gene3D" id="3.40.50.1820">
    <property type="entry name" value="alpha/beta hydrolase"/>
    <property type="match status" value="1"/>
</dbReference>
<dbReference type="EC" id="3.1.1.-" evidence="3"/>
<feature type="domain" description="Carboxylesterase type B" evidence="4">
    <location>
        <begin position="27"/>
        <end position="526"/>
    </location>
</feature>
<reference evidence="5 6" key="1">
    <citation type="journal article" date="2018" name="Biotechnol. Biofuels">
        <title>Integrative visual omics of the white-rot fungus Polyporus brumalis exposes the biotechnological potential of its oxidative enzymes for delignifying raw plant biomass.</title>
        <authorList>
            <person name="Miyauchi S."/>
            <person name="Rancon A."/>
            <person name="Drula E."/>
            <person name="Hage H."/>
            <person name="Chaduli D."/>
            <person name="Favel A."/>
            <person name="Grisel S."/>
            <person name="Henrissat B."/>
            <person name="Herpoel-Gimbert I."/>
            <person name="Ruiz-Duenas F.J."/>
            <person name="Chevret D."/>
            <person name="Hainaut M."/>
            <person name="Lin J."/>
            <person name="Wang M."/>
            <person name="Pangilinan J."/>
            <person name="Lipzen A."/>
            <person name="Lesage-Meessen L."/>
            <person name="Navarro D."/>
            <person name="Riley R."/>
            <person name="Grigoriev I.V."/>
            <person name="Zhou S."/>
            <person name="Raouche S."/>
            <person name="Rosso M.N."/>
        </authorList>
    </citation>
    <scope>NUCLEOTIDE SEQUENCE [LARGE SCALE GENOMIC DNA]</scope>
    <source>
        <strain evidence="5 6">BRFM 1820</strain>
    </source>
</reference>
<keyword evidence="6" id="KW-1185">Reference proteome</keyword>
<evidence type="ECO:0000259" key="4">
    <source>
        <dbReference type="Pfam" id="PF00135"/>
    </source>
</evidence>
<dbReference type="InterPro" id="IPR019819">
    <property type="entry name" value="Carboxylesterase_B_CS"/>
</dbReference>
<keyword evidence="2 3" id="KW-0378">Hydrolase</keyword>
<dbReference type="SUPFAM" id="SSF53474">
    <property type="entry name" value="alpha/beta-Hydrolases"/>
    <property type="match status" value="1"/>
</dbReference>
<evidence type="ECO:0000256" key="1">
    <source>
        <dbReference type="ARBA" id="ARBA00005964"/>
    </source>
</evidence>
<dbReference type="OrthoDB" id="408631at2759"/>
<accession>A0A371CRA2</accession>
<dbReference type="EMBL" id="KZ857476">
    <property type="protein sequence ID" value="RDX42818.1"/>
    <property type="molecule type" value="Genomic_DNA"/>
</dbReference>
<dbReference type="InterPro" id="IPR029058">
    <property type="entry name" value="AB_hydrolase_fold"/>
</dbReference>
<dbReference type="STRING" id="139420.A0A371CRA2"/>
<evidence type="ECO:0000256" key="3">
    <source>
        <dbReference type="RuleBase" id="RU361235"/>
    </source>
</evidence>
<dbReference type="InterPro" id="IPR019826">
    <property type="entry name" value="Carboxylesterase_B_AS"/>
</dbReference>
<dbReference type="PROSITE" id="PS00122">
    <property type="entry name" value="CARBOXYLESTERASE_B_1"/>
    <property type="match status" value="1"/>
</dbReference>
<organism evidence="5 6">
    <name type="scientific">Lentinus brumalis</name>
    <dbReference type="NCBI Taxonomy" id="2498619"/>
    <lineage>
        <taxon>Eukaryota</taxon>
        <taxon>Fungi</taxon>
        <taxon>Dikarya</taxon>
        <taxon>Basidiomycota</taxon>
        <taxon>Agaricomycotina</taxon>
        <taxon>Agaricomycetes</taxon>
        <taxon>Polyporales</taxon>
        <taxon>Polyporaceae</taxon>
        <taxon>Lentinus</taxon>
    </lineage>
</organism>
<dbReference type="InterPro" id="IPR002018">
    <property type="entry name" value="CarbesteraseB"/>
</dbReference>
<feature type="signal peptide" evidence="3">
    <location>
        <begin position="1"/>
        <end position="19"/>
    </location>
</feature>
<dbReference type="Pfam" id="PF00135">
    <property type="entry name" value="COesterase"/>
    <property type="match status" value="1"/>
</dbReference>
<feature type="chain" id="PRO_5016487146" description="Carboxylic ester hydrolase" evidence="3">
    <location>
        <begin position="20"/>
        <end position="553"/>
    </location>
</feature>
<evidence type="ECO:0000313" key="6">
    <source>
        <dbReference type="Proteomes" id="UP000256964"/>
    </source>
</evidence>
<protein>
    <recommendedName>
        <fullName evidence="3">Carboxylic ester hydrolase</fullName>
        <ecNumber evidence="3">3.1.1.-</ecNumber>
    </recommendedName>
</protein>
<sequence length="553" mass="59948">MVALLPSAVLLLLSWTVHGAGLSHTSPSVQLGHATVFGARNGSVERFLGIPYAEPPVGDLRLRLPRIIQSYNETLNATTYGHPCLQQAADTLAEFPPEVLQALEPLLVASSATADVTESEDCLYLNIVRPANISADTKLPVVFWIYGGSFTDGSNAMLAYNGTAIVHRSIQLNNPVIYVALNYRSAFALNVFGFLGGKEVKEAGVGNLGLHDQRTALRWVNKFIRPFGGDPSKVTIWGESAGALSVFLHLYTNSGDTEGLFRAAIMNSGSSVPTRDITEVQGTYDFVVNQVGCSNATDTLACLRSAPADSLLDAAKTVPNDNTPFLPRVDGSFVTMPPMYLPSRGKIADVAIIAGDVKDEGTLFAFPGLNYTSTCSADDDEFTSYISRFLLPGATPADLRTLLEVYPSDPAAGSPFDTGDANAFSPQYKRLAAVFGDWFFYGPRRLFLEKVSAKRTVYNFPCPTMRSHPHAPQFHASDLLNAFGPGDMTDYFVRFVHDLNPNGPTGVQWPRYNASARLTLQFNDGDVPINITVDNERLSGTEELTSLALRFPL</sequence>
<dbReference type="InterPro" id="IPR050309">
    <property type="entry name" value="Type-B_Carboxylest/Lipase"/>
</dbReference>
<comment type="similarity">
    <text evidence="1 3">Belongs to the type-B carboxylesterase/lipase family.</text>
</comment>
<evidence type="ECO:0000256" key="2">
    <source>
        <dbReference type="ARBA" id="ARBA00022801"/>
    </source>
</evidence>
<gene>
    <name evidence="5" type="ORF">OH76DRAFT_1362146</name>
</gene>
<dbReference type="Proteomes" id="UP000256964">
    <property type="component" value="Unassembled WGS sequence"/>
</dbReference>
<name>A0A371CRA2_9APHY</name>
<keyword evidence="3" id="KW-0732">Signal</keyword>
<dbReference type="GO" id="GO:0016787">
    <property type="term" value="F:hydrolase activity"/>
    <property type="evidence" value="ECO:0007669"/>
    <property type="project" value="UniProtKB-KW"/>
</dbReference>
<proteinExistence type="inferred from homology"/>
<dbReference type="PROSITE" id="PS00941">
    <property type="entry name" value="CARBOXYLESTERASE_B_2"/>
    <property type="match status" value="1"/>
</dbReference>
<dbReference type="AlphaFoldDB" id="A0A371CRA2"/>